<name>A0A1V3XTQ3_MYCKA</name>
<dbReference type="AlphaFoldDB" id="A0A1V3XTQ3"/>
<gene>
    <name evidence="1" type="ORF">BZL30_0685</name>
</gene>
<reference evidence="1 2" key="1">
    <citation type="submission" date="2017-02" db="EMBL/GenBank/DDBJ databases">
        <title>Complete genome sequences of Mycobacterium kansasii strains isolated from rhesus macaques.</title>
        <authorList>
            <person name="Panda A."/>
            <person name="Nagaraj S."/>
            <person name="Zhao X."/>
            <person name="Tettelin H."/>
            <person name="Detolla L.J."/>
        </authorList>
    </citation>
    <scope>NUCLEOTIDE SEQUENCE [LARGE SCALE GENOMIC DNA]</scope>
    <source>
        <strain evidence="1 2">11-3813</strain>
    </source>
</reference>
<protein>
    <submittedName>
        <fullName evidence="1">Uncharacterized protein</fullName>
    </submittedName>
</protein>
<proteinExistence type="predicted"/>
<accession>A0A1V3XTQ3</accession>
<evidence type="ECO:0000313" key="1">
    <source>
        <dbReference type="EMBL" id="OOK82559.1"/>
    </source>
</evidence>
<comment type="caution">
    <text evidence="1">The sequence shown here is derived from an EMBL/GenBank/DDBJ whole genome shotgun (WGS) entry which is preliminary data.</text>
</comment>
<sequence length="78" mass="8773">MFSDHHGSTGEWMPCIATSLEPCLVCQKVGRAITAFSARHHTDAFRGFSTGTMIRRKLSFIYRTGVFANLEKGQRQSH</sequence>
<evidence type="ECO:0000313" key="2">
    <source>
        <dbReference type="Proteomes" id="UP000189229"/>
    </source>
</evidence>
<organism evidence="1 2">
    <name type="scientific">Mycobacterium kansasii</name>
    <dbReference type="NCBI Taxonomy" id="1768"/>
    <lineage>
        <taxon>Bacteria</taxon>
        <taxon>Bacillati</taxon>
        <taxon>Actinomycetota</taxon>
        <taxon>Actinomycetes</taxon>
        <taxon>Mycobacteriales</taxon>
        <taxon>Mycobacteriaceae</taxon>
        <taxon>Mycobacterium</taxon>
    </lineage>
</organism>
<dbReference type="EMBL" id="MVBM01000001">
    <property type="protein sequence ID" value="OOK82559.1"/>
    <property type="molecule type" value="Genomic_DNA"/>
</dbReference>
<dbReference type="Proteomes" id="UP000189229">
    <property type="component" value="Unassembled WGS sequence"/>
</dbReference>